<dbReference type="KEGG" id="caw:Q783_09945"/>
<proteinExistence type="predicted"/>
<evidence type="ECO:0000313" key="2">
    <source>
        <dbReference type="Proteomes" id="UP000017469"/>
    </source>
</evidence>
<name>U5SC99_9LACT</name>
<dbReference type="AlphaFoldDB" id="U5SC99"/>
<reference evidence="1 2" key="1">
    <citation type="journal article" date="2013" name="Genome Announc.">
        <title>Complete Genome Sequence of Carnobacterium gilichinskyi Strain WN1359T (DSM 27470T).</title>
        <authorList>
            <person name="Leonard M.T."/>
            <person name="Panayotova N."/>
            <person name="Farmerie W.G."/>
            <person name="Triplett E.W."/>
            <person name="Nicholson W.L."/>
        </authorList>
    </citation>
    <scope>NUCLEOTIDE SEQUENCE [LARGE SCALE GENOMIC DNA]</scope>
    <source>
        <strain evidence="1 2">WN1359</strain>
    </source>
</reference>
<dbReference type="STRING" id="1266845.Q783_09945"/>
<organism evidence="1 2">
    <name type="scientific">Carnobacterium inhibens subsp. gilichinskyi</name>
    <dbReference type="NCBI Taxonomy" id="1266845"/>
    <lineage>
        <taxon>Bacteria</taxon>
        <taxon>Bacillati</taxon>
        <taxon>Bacillota</taxon>
        <taxon>Bacilli</taxon>
        <taxon>Lactobacillales</taxon>
        <taxon>Carnobacteriaceae</taxon>
        <taxon>Carnobacterium</taxon>
    </lineage>
</organism>
<dbReference type="HOGENOM" id="CLU_3005683_0_0_9"/>
<dbReference type="PATRIC" id="fig|1266845.5.peg.1883"/>
<dbReference type="Proteomes" id="UP000017469">
    <property type="component" value="Chromosome"/>
</dbReference>
<dbReference type="RefSeq" id="WP_023179270.1">
    <property type="nucleotide sequence ID" value="NC_022606.1"/>
</dbReference>
<gene>
    <name evidence="1" type="ORF">Q783_09945</name>
</gene>
<evidence type="ECO:0000313" key="1">
    <source>
        <dbReference type="EMBL" id="AGY82875.1"/>
    </source>
</evidence>
<protein>
    <submittedName>
        <fullName evidence="1">Uncharacterized protein</fullName>
    </submittedName>
</protein>
<sequence length="56" mass="5898">MIDKKTAFNALKQGGMAAAGLTSFGVMGNILIKGSETLINKAQELKENGTIDQLSE</sequence>
<dbReference type="EMBL" id="CP006812">
    <property type="protein sequence ID" value="AGY82875.1"/>
    <property type="molecule type" value="Genomic_DNA"/>
</dbReference>
<accession>U5SC99</accession>